<dbReference type="EMBL" id="OCTN01000003">
    <property type="protein sequence ID" value="SOH94053.1"/>
    <property type="molecule type" value="Genomic_DNA"/>
</dbReference>
<evidence type="ECO:0000256" key="1">
    <source>
        <dbReference type="SAM" id="Phobius"/>
    </source>
</evidence>
<protein>
    <recommendedName>
        <fullName evidence="4">K+-transporting ATPase, A chain</fullName>
    </recommendedName>
</protein>
<proteinExistence type="predicted"/>
<gene>
    <name evidence="2" type="ORF">SAMN06273572_10380</name>
</gene>
<reference evidence="3" key="1">
    <citation type="submission" date="2017-09" db="EMBL/GenBank/DDBJ databases">
        <authorList>
            <person name="Varghese N."/>
            <person name="Submissions S."/>
        </authorList>
    </citation>
    <scope>NUCLEOTIDE SEQUENCE [LARGE SCALE GENOMIC DNA]</scope>
    <source>
        <strain evidence="3">C7</strain>
    </source>
</reference>
<sequence>MSSLRITYLLLTIIGAIVPMAYLLPWLGQNEWSLAAMVQAWNVNDAGTGLVYDLTIAAVALTIWIVAEVRVRRDWSSLIAIPAIFCIGLSCGLPLYLFLRSRGQD</sequence>
<dbReference type="InterPro" id="IPR021362">
    <property type="entry name" value="DUF2834"/>
</dbReference>
<dbReference type="OrthoDB" id="2619901at2"/>
<name>A0A2C9CS65_9RHOB</name>
<feature type="transmembrane region" description="Helical" evidence="1">
    <location>
        <begin position="49"/>
        <end position="67"/>
    </location>
</feature>
<accession>A0A2C9CS65</accession>
<feature type="transmembrane region" description="Helical" evidence="1">
    <location>
        <begin position="6"/>
        <end position="28"/>
    </location>
</feature>
<dbReference type="Proteomes" id="UP000220034">
    <property type="component" value="Unassembled WGS sequence"/>
</dbReference>
<evidence type="ECO:0000313" key="2">
    <source>
        <dbReference type="EMBL" id="SOH94053.1"/>
    </source>
</evidence>
<dbReference type="RefSeq" id="WP_097929622.1">
    <property type="nucleotide sequence ID" value="NZ_OCTN01000003.1"/>
</dbReference>
<evidence type="ECO:0000313" key="3">
    <source>
        <dbReference type="Proteomes" id="UP000220034"/>
    </source>
</evidence>
<organism evidence="2 3">
    <name type="scientific">Pontivivens marinum</name>
    <dbReference type="NCBI Taxonomy" id="1690039"/>
    <lineage>
        <taxon>Bacteria</taxon>
        <taxon>Pseudomonadati</taxon>
        <taxon>Pseudomonadota</taxon>
        <taxon>Alphaproteobacteria</taxon>
        <taxon>Rhodobacterales</taxon>
        <taxon>Paracoccaceae</taxon>
        <taxon>Pontivivens</taxon>
    </lineage>
</organism>
<keyword evidence="1" id="KW-0472">Membrane</keyword>
<dbReference type="Pfam" id="PF11196">
    <property type="entry name" value="DUF2834"/>
    <property type="match status" value="1"/>
</dbReference>
<dbReference type="AlphaFoldDB" id="A0A2C9CS65"/>
<feature type="transmembrane region" description="Helical" evidence="1">
    <location>
        <begin position="79"/>
        <end position="99"/>
    </location>
</feature>
<keyword evidence="1" id="KW-0812">Transmembrane</keyword>
<keyword evidence="1" id="KW-1133">Transmembrane helix</keyword>
<keyword evidence="3" id="KW-1185">Reference proteome</keyword>
<evidence type="ECO:0008006" key="4">
    <source>
        <dbReference type="Google" id="ProtNLM"/>
    </source>
</evidence>